<keyword evidence="4" id="KW-0245">EGF-like domain</keyword>
<dbReference type="InterPro" id="IPR033760">
    <property type="entry name" value="Integrin_beta_N"/>
</dbReference>
<dbReference type="InterPro" id="IPR036465">
    <property type="entry name" value="vWFA_dom_sf"/>
</dbReference>
<feature type="disulfide bond" evidence="19">
    <location>
        <begin position="591"/>
        <end position="626"/>
    </location>
</feature>
<proteinExistence type="inferred from homology"/>
<reference evidence="25" key="1">
    <citation type="journal article" date="2020" name="BMC">
        <title>Leishmania infection induces a limited differential gene expression in the sand fly midgut.</title>
        <authorList>
            <person name="Coutinho-Abreu I.V."/>
            <person name="Serafim T.D."/>
            <person name="Meneses C."/>
            <person name="Kamhawi S."/>
            <person name="Oliveira F."/>
            <person name="Valenzuela J.G."/>
        </authorList>
    </citation>
    <scope>NUCLEOTIDE SEQUENCE</scope>
    <source>
        <strain evidence="25">Jacobina</strain>
        <tissue evidence="25">Midgut</tissue>
    </source>
</reference>
<evidence type="ECO:0000256" key="17">
    <source>
        <dbReference type="ARBA" id="ARBA00023170"/>
    </source>
</evidence>
<keyword evidence="8" id="KW-0732">Signal</keyword>
<evidence type="ECO:0000256" key="9">
    <source>
        <dbReference type="ARBA" id="ARBA00022737"/>
    </source>
</evidence>
<keyword evidence="17" id="KW-0675">Receptor</keyword>
<dbReference type="GO" id="GO:0048513">
    <property type="term" value="P:animal organ development"/>
    <property type="evidence" value="ECO:0007669"/>
    <property type="project" value="UniProtKB-ARBA"/>
</dbReference>
<evidence type="ECO:0000256" key="1">
    <source>
        <dbReference type="ARBA" id="ARBA00004591"/>
    </source>
</evidence>
<dbReference type="GO" id="GO:0002164">
    <property type="term" value="P:larval development"/>
    <property type="evidence" value="ECO:0007669"/>
    <property type="project" value="UniProtKB-ARBA"/>
</dbReference>
<feature type="disulfide bond" evidence="19">
    <location>
        <begin position="559"/>
        <end position="574"/>
    </location>
</feature>
<feature type="domain" description="Integrin beta subunit VWA" evidence="22">
    <location>
        <begin position="46"/>
        <end position="518"/>
    </location>
</feature>
<dbReference type="GO" id="GO:0043005">
    <property type="term" value="C:neuron projection"/>
    <property type="evidence" value="ECO:0007669"/>
    <property type="project" value="UniProtKB-ARBA"/>
</dbReference>
<dbReference type="InterPro" id="IPR040622">
    <property type="entry name" value="EGF_integrin_1"/>
</dbReference>
<dbReference type="SMART" id="SM01241">
    <property type="entry name" value="Integrin_b_cyt"/>
    <property type="match status" value="1"/>
</dbReference>
<dbReference type="InterPro" id="IPR057073">
    <property type="entry name" value="EGF_integrin_2"/>
</dbReference>
<dbReference type="PIRSF" id="PIRSF002512">
    <property type="entry name" value="Integrin_B"/>
    <property type="match status" value="1"/>
</dbReference>
<accession>A0A7G3AQR4</accession>
<evidence type="ECO:0000259" key="22">
    <source>
        <dbReference type="SMART" id="SM00187"/>
    </source>
</evidence>
<feature type="disulfide bond" evidence="19">
    <location>
        <begin position="674"/>
        <end position="679"/>
    </location>
</feature>
<evidence type="ECO:0000256" key="5">
    <source>
        <dbReference type="ARBA" id="ARBA00022553"/>
    </source>
</evidence>
<dbReference type="GO" id="GO:0009986">
    <property type="term" value="C:cell surface"/>
    <property type="evidence" value="ECO:0007669"/>
    <property type="project" value="TreeGrafter"/>
</dbReference>
<dbReference type="InterPro" id="IPR036349">
    <property type="entry name" value="Integrin_bsu_tail_dom_sf"/>
</dbReference>
<dbReference type="InterPro" id="IPR014836">
    <property type="entry name" value="Integrin_bsu_cyt_dom"/>
</dbReference>
<dbReference type="Pfam" id="PF23105">
    <property type="entry name" value="EGF_integrin"/>
    <property type="match status" value="2"/>
</dbReference>
<feature type="disulfide bond" evidence="19">
    <location>
        <begin position="47"/>
        <end position="56"/>
    </location>
</feature>
<evidence type="ECO:0000256" key="18">
    <source>
        <dbReference type="ARBA" id="ARBA00023180"/>
    </source>
</evidence>
<comment type="similarity">
    <text evidence="2 20">Belongs to the integrin beta chain family.</text>
</comment>
<dbReference type="SMART" id="SM01242">
    <property type="entry name" value="Integrin_B_tail"/>
    <property type="match status" value="1"/>
</dbReference>
<feature type="disulfide bond" evidence="19">
    <location>
        <begin position="704"/>
        <end position="713"/>
    </location>
</feature>
<dbReference type="PANTHER" id="PTHR10082">
    <property type="entry name" value="INTEGRIN BETA SUBUNIT"/>
    <property type="match status" value="1"/>
</dbReference>
<dbReference type="Gene3D" id="2.10.25.10">
    <property type="entry name" value="Laminin"/>
    <property type="match status" value="4"/>
</dbReference>
<feature type="disulfide bond" evidence="19">
    <location>
        <begin position="589"/>
        <end position="594"/>
    </location>
</feature>
<keyword evidence="7" id="KW-0479">Metal-binding</keyword>
<dbReference type="PANTHER" id="PTHR10082:SF60">
    <property type="entry name" value="INTEGRIN BETA-PS"/>
    <property type="match status" value="1"/>
</dbReference>
<dbReference type="AlphaFoldDB" id="A0A7G3AQR4"/>
<keyword evidence="10" id="KW-0106">Calcium</keyword>
<dbReference type="Pfam" id="PF08725">
    <property type="entry name" value="Integrin_b_cyt"/>
    <property type="match status" value="1"/>
</dbReference>
<dbReference type="Gene3D" id="3.40.50.410">
    <property type="entry name" value="von Willebrand factor, type A domain"/>
    <property type="match status" value="1"/>
</dbReference>
<feature type="transmembrane region" description="Helical" evidence="21">
    <location>
        <begin position="790"/>
        <end position="814"/>
    </location>
</feature>
<dbReference type="GO" id="GO:0030334">
    <property type="term" value="P:regulation of cell migration"/>
    <property type="evidence" value="ECO:0007669"/>
    <property type="project" value="UniProtKB-ARBA"/>
</dbReference>
<evidence type="ECO:0000256" key="4">
    <source>
        <dbReference type="ARBA" id="ARBA00022536"/>
    </source>
</evidence>
<keyword evidence="9" id="KW-0677">Repeat</keyword>
<evidence type="ECO:0000256" key="2">
    <source>
        <dbReference type="ARBA" id="ARBA00007449"/>
    </source>
</evidence>
<dbReference type="SUPFAM" id="SSF53300">
    <property type="entry name" value="vWA-like"/>
    <property type="match status" value="1"/>
</dbReference>
<sequence length="861" mass="94968">MTSKIDIGRYVVSPMGIYCILLAVAVANGQLAEKLTSQNPCVSKTTCHECIQTKSCAWCLQPQAEYGDLPRCFQPSYGVGDSRCPEEYTYNPDNEMIPLLNMELTRRVSGAAAEGGGGAAASGYSASGYSASGSSYSSMSSSSSHYGSSSSSSGSTYGFGAASGGIVQISPQRVKLKLRINEEYHLNMRYSQAEDYPIDLYYLMDLSKSMEDDKHSLSYLGNSLSETMRNITSNFRLGFGSFVDKVLMPYVSTVPKKLEHPCDGCEAPYGFKNHMALSMDTMNFSKEVSEASVSGNLDAPEGGFDAIMQAIACRDEVGWREHARRLLVFSTDAGFHYAGDGKLGGVITPNDGECHLDKNGHYTHSKIQDYPSISQINLKVKQNAINVIFAVTKQQIEVYKKLSEHIEGSSAAELSSNSSNVVQLVEEEYNKISSSVVMKDNATSAVKITYYSSCLEGGKMVQTNKCDGLKVGDMVEFRANILVQTCPQNPRDWFQTFQIYPVGINESLIVDLQMLCDCECEHPDHRGYVSNAAECNYHGTLKCGICECYDQYFGRNCECGMLDIHSEIERDRACRPDNTTIDCSGRGACVCGVCECEKRPNPEEVISGTYCECDNFSCDRHNGLLCSGPDHGVCQCGVCHCLEGWTGTACDCRASNDTCINPHDGEICSGNGECVCGTCNCKITDEGRYSGRYCEKCPTCSGRCHEFKDCVQCQVYQTGPMGDDKDLCMQNCTLFTPITEEVVTADETKDEVLCTFYDEDDCRFQFVYTDRDDDKVVVRAQEERECPPKVFMLGVVLGVIAAIVLIGLAILLLWKLLTTINDRREFARFEKERMMAKWDTGENPIYKQATSTFKNPTYAGK</sequence>
<feature type="disulfide bond" evidence="19">
    <location>
        <begin position="596"/>
        <end position="611"/>
    </location>
</feature>
<dbReference type="PROSITE" id="PS52047">
    <property type="entry name" value="I_EGF_2"/>
    <property type="match status" value="1"/>
</dbReference>
<dbReference type="SUPFAM" id="SSF69687">
    <property type="entry name" value="Integrin beta tail domain"/>
    <property type="match status" value="1"/>
</dbReference>
<feature type="disulfide bond" evidence="19">
    <location>
        <begin position="634"/>
        <end position="639"/>
    </location>
</feature>
<evidence type="ECO:0000256" key="16">
    <source>
        <dbReference type="ARBA" id="ARBA00023157"/>
    </source>
</evidence>
<keyword evidence="13 21" id="KW-1133">Transmembrane helix</keyword>
<feature type="disulfide bond" evidence="19">
    <location>
        <begin position="681"/>
        <end position="694"/>
    </location>
</feature>
<name>A0A7G3AQR4_LUTLO</name>
<feature type="disulfide bond" evidence="19">
    <location>
        <begin position="543"/>
        <end position="583"/>
    </location>
</feature>
<dbReference type="Pfam" id="PF00362">
    <property type="entry name" value="Integrin_beta"/>
    <property type="match status" value="1"/>
</dbReference>
<dbReference type="FunFam" id="2.10.25.10:FF:000098">
    <property type="entry name" value="Integrin beta"/>
    <property type="match status" value="1"/>
</dbReference>
<evidence type="ECO:0000256" key="6">
    <source>
        <dbReference type="ARBA" id="ARBA00022692"/>
    </source>
</evidence>
<dbReference type="Pfam" id="PF17205">
    <property type="entry name" value="PSI_integrin"/>
    <property type="match status" value="1"/>
</dbReference>
<dbReference type="GO" id="GO:0016328">
    <property type="term" value="C:lateral plasma membrane"/>
    <property type="evidence" value="ECO:0007669"/>
    <property type="project" value="UniProtKB-SubCell"/>
</dbReference>
<evidence type="ECO:0000256" key="3">
    <source>
        <dbReference type="ARBA" id="ARBA00022475"/>
    </source>
</evidence>
<feature type="disulfide bond" evidence="19">
    <location>
        <begin position="641"/>
        <end position="650"/>
    </location>
</feature>
<dbReference type="GO" id="GO:1902903">
    <property type="term" value="P:regulation of supramolecular fiber organization"/>
    <property type="evidence" value="ECO:0007669"/>
    <property type="project" value="UniProtKB-ARBA"/>
</dbReference>
<dbReference type="FunFam" id="3.40.50.410:FF:000002">
    <property type="entry name" value="Integrin beta"/>
    <property type="match status" value="1"/>
</dbReference>
<feature type="disulfide bond" evidence="19">
    <location>
        <begin position="516"/>
        <end position="520"/>
    </location>
</feature>
<dbReference type="GO" id="GO:0007160">
    <property type="term" value="P:cell-matrix adhesion"/>
    <property type="evidence" value="ECO:0007669"/>
    <property type="project" value="TreeGrafter"/>
</dbReference>
<dbReference type="PRINTS" id="PR01186">
    <property type="entry name" value="INTEGRINB"/>
</dbReference>
<dbReference type="Gene3D" id="2.60.40.1510">
    <property type="entry name" value="ntegrin, alpha v. Chain A, domain 3"/>
    <property type="match status" value="1"/>
</dbReference>
<evidence type="ECO:0000256" key="13">
    <source>
        <dbReference type="ARBA" id="ARBA00022989"/>
    </source>
</evidence>
<evidence type="ECO:0000256" key="15">
    <source>
        <dbReference type="ARBA" id="ARBA00023136"/>
    </source>
</evidence>
<feature type="disulfide bond" evidence="19">
    <location>
        <begin position="59"/>
        <end position="72"/>
    </location>
</feature>
<dbReference type="GO" id="GO:0007157">
    <property type="term" value="P:heterophilic cell-cell adhesion via plasma membrane cell adhesion molecules"/>
    <property type="evidence" value="ECO:0007669"/>
    <property type="project" value="UniProtKB-ARBA"/>
</dbReference>
<dbReference type="SUPFAM" id="SSF103575">
    <property type="entry name" value="Plexin repeat"/>
    <property type="match status" value="1"/>
</dbReference>
<evidence type="ECO:0000256" key="19">
    <source>
        <dbReference type="PIRSR" id="PIRSR002512-1"/>
    </source>
</evidence>
<evidence type="ECO:0000313" key="25">
    <source>
        <dbReference type="EMBL" id="MBC1173626.1"/>
    </source>
</evidence>
<evidence type="ECO:0000256" key="20">
    <source>
        <dbReference type="RuleBase" id="RU000633"/>
    </source>
</evidence>
<dbReference type="SUPFAM" id="SSF69179">
    <property type="entry name" value="Integrin domains"/>
    <property type="match status" value="1"/>
</dbReference>
<feature type="domain" description="Integrin beta subunit tail" evidence="24">
    <location>
        <begin position="704"/>
        <end position="791"/>
    </location>
</feature>
<evidence type="ECO:0000256" key="8">
    <source>
        <dbReference type="ARBA" id="ARBA00022729"/>
    </source>
</evidence>
<keyword evidence="5" id="KW-0597">Phosphoprotein</keyword>
<keyword evidence="18" id="KW-0325">Glycoprotein</keyword>
<dbReference type="GO" id="GO:0033627">
    <property type="term" value="P:cell adhesion mediated by integrin"/>
    <property type="evidence" value="ECO:0007669"/>
    <property type="project" value="TreeGrafter"/>
</dbReference>
<feature type="disulfide bond" evidence="19">
    <location>
        <begin position="454"/>
        <end position="466"/>
    </location>
</feature>
<dbReference type="GO" id="GO:0042592">
    <property type="term" value="P:homeostatic process"/>
    <property type="evidence" value="ECO:0007669"/>
    <property type="project" value="UniProtKB-ARBA"/>
</dbReference>
<dbReference type="GO" id="GO:0051094">
    <property type="term" value="P:positive regulation of developmental process"/>
    <property type="evidence" value="ECO:0007669"/>
    <property type="project" value="UniProtKB-ARBA"/>
</dbReference>
<dbReference type="GO" id="GO:0007229">
    <property type="term" value="P:integrin-mediated signaling pathway"/>
    <property type="evidence" value="ECO:0007669"/>
    <property type="project" value="UniProtKB-KW"/>
</dbReference>
<dbReference type="GO" id="GO:0016477">
    <property type="term" value="P:cell migration"/>
    <property type="evidence" value="ECO:0007669"/>
    <property type="project" value="TreeGrafter"/>
</dbReference>
<feature type="disulfide bond" evidence="19">
    <location>
        <begin position="548"/>
        <end position="557"/>
    </location>
</feature>
<keyword evidence="11" id="KW-0460">Magnesium</keyword>
<dbReference type="GO" id="GO:0046872">
    <property type="term" value="F:metal ion binding"/>
    <property type="evidence" value="ECO:0007669"/>
    <property type="project" value="UniProtKB-KW"/>
</dbReference>
<dbReference type="VEuPathDB" id="VectorBase:LLONM1_000425"/>
<dbReference type="GO" id="GO:0005178">
    <property type="term" value="F:integrin binding"/>
    <property type="evidence" value="ECO:0007669"/>
    <property type="project" value="TreeGrafter"/>
</dbReference>
<dbReference type="FunFam" id="2.10.25.10:FF:000155">
    <property type="entry name" value="Integrin beta"/>
    <property type="match status" value="1"/>
</dbReference>
<dbReference type="InterPro" id="IPR057243">
    <property type="entry name" value="Integrin_I-EGF_CS"/>
</dbReference>
<keyword evidence="12 20" id="KW-0130">Cell adhesion</keyword>
<keyword evidence="3" id="KW-1003">Cell membrane</keyword>
<dbReference type="GO" id="GO:0005925">
    <property type="term" value="C:focal adhesion"/>
    <property type="evidence" value="ECO:0007669"/>
    <property type="project" value="UniProtKB-ARBA"/>
</dbReference>
<feature type="disulfide bond" evidence="19">
    <location>
        <begin position="710"/>
        <end position="786"/>
    </location>
</feature>
<feature type="disulfide bond" evidence="19">
    <location>
        <begin position="262"/>
        <end position="265"/>
    </location>
</feature>
<dbReference type="InterPro" id="IPR015812">
    <property type="entry name" value="Integrin_bsu"/>
</dbReference>
<dbReference type="InterPro" id="IPR002369">
    <property type="entry name" value="Integrin_bsu_VWA"/>
</dbReference>
<evidence type="ECO:0000256" key="14">
    <source>
        <dbReference type="ARBA" id="ARBA00023037"/>
    </source>
</evidence>
<feature type="disulfide bond" evidence="19">
    <location>
        <begin position="313"/>
        <end position="354"/>
    </location>
</feature>
<evidence type="ECO:0000259" key="24">
    <source>
        <dbReference type="SMART" id="SM01242"/>
    </source>
</evidence>
<evidence type="ECO:0000256" key="10">
    <source>
        <dbReference type="ARBA" id="ARBA00022837"/>
    </source>
</evidence>
<evidence type="ECO:0000256" key="7">
    <source>
        <dbReference type="ARBA" id="ARBA00022723"/>
    </source>
</evidence>
<keyword evidence="15 21" id="KW-0472">Membrane</keyword>
<protein>
    <recommendedName>
        <fullName evidence="20">Integrin beta</fullName>
    </recommendedName>
</protein>
<dbReference type="FunFam" id="1.20.5.100:FF:000002">
    <property type="entry name" value="Integrin beta"/>
    <property type="match status" value="1"/>
</dbReference>
<dbReference type="GO" id="GO:0110020">
    <property type="term" value="P:regulation of actomyosin structure organization"/>
    <property type="evidence" value="ECO:0007669"/>
    <property type="project" value="UniProtKB-ARBA"/>
</dbReference>
<dbReference type="Pfam" id="PF07965">
    <property type="entry name" value="Integrin_B_tail"/>
    <property type="match status" value="1"/>
</dbReference>
<evidence type="ECO:0000259" key="23">
    <source>
        <dbReference type="SMART" id="SM01241"/>
    </source>
</evidence>
<dbReference type="SUPFAM" id="SSF57196">
    <property type="entry name" value="EGF/Laminin"/>
    <property type="match status" value="1"/>
</dbReference>
<feature type="disulfide bond" evidence="19">
    <location>
        <begin position="50"/>
        <end position="84"/>
    </location>
</feature>
<dbReference type="InterPro" id="IPR032695">
    <property type="entry name" value="Integrin_dom_sf"/>
</dbReference>
<evidence type="ECO:0000256" key="12">
    <source>
        <dbReference type="ARBA" id="ARBA00022889"/>
    </source>
</evidence>
<feature type="disulfide bond" evidence="19">
    <location>
        <begin position="636"/>
        <end position="668"/>
    </location>
</feature>
<evidence type="ECO:0000256" key="11">
    <source>
        <dbReference type="ARBA" id="ARBA00022842"/>
    </source>
</evidence>
<dbReference type="Gene3D" id="1.20.5.100">
    <property type="entry name" value="Cytochrome c1, transmembrane anchor, C-terminal"/>
    <property type="match status" value="1"/>
</dbReference>
<evidence type="ECO:0000256" key="21">
    <source>
        <dbReference type="SAM" id="Phobius"/>
    </source>
</evidence>
<comment type="subcellular location">
    <subcellularLocation>
        <location evidence="20">Cell membrane</location>
        <topology evidence="20">Single-pass type I membrane protein</topology>
    </subcellularLocation>
    <subcellularLocation>
        <location evidence="1">Lateral cell membrane</location>
        <topology evidence="1">Single-pass type I membrane protein</topology>
    </subcellularLocation>
</comment>
<feature type="disulfide bond" evidence="19">
    <location>
        <begin position="613"/>
        <end position="618"/>
    </location>
</feature>
<dbReference type="GO" id="GO:0051130">
    <property type="term" value="P:positive regulation of cellular component organization"/>
    <property type="evidence" value="ECO:0007669"/>
    <property type="project" value="UniProtKB-ARBA"/>
</dbReference>
<organism evidence="25">
    <name type="scientific">Lutzomyia longipalpis</name>
    <name type="common">Sand fly</name>
    <dbReference type="NCBI Taxonomy" id="7200"/>
    <lineage>
        <taxon>Eukaryota</taxon>
        <taxon>Metazoa</taxon>
        <taxon>Ecdysozoa</taxon>
        <taxon>Arthropoda</taxon>
        <taxon>Hexapoda</taxon>
        <taxon>Insecta</taxon>
        <taxon>Pterygota</taxon>
        <taxon>Neoptera</taxon>
        <taxon>Endopterygota</taxon>
        <taxon>Diptera</taxon>
        <taxon>Nematocera</taxon>
        <taxon>Psychodoidea</taxon>
        <taxon>Psychodidae</taxon>
        <taxon>Lutzomyia</taxon>
        <taxon>Lutzomyia</taxon>
    </lineage>
</organism>
<feature type="disulfide bond" evidence="19">
    <location>
        <begin position="652"/>
        <end position="659"/>
    </location>
</feature>
<dbReference type="GO" id="GO:0036477">
    <property type="term" value="C:somatodendritic compartment"/>
    <property type="evidence" value="ECO:0007669"/>
    <property type="project" value="UniProtKB-ARBA"/>
</dbReference>
<keyword evidence="6 20" id="KW-0812">Transmembrane</keyword>
<dbReference type="GO" id="GO:0008305">
    <property type="term" value="C:integrin complex"/>
    <property type="evidence" value="ECO:0007669"/>
    <property type="project" value="TreeGrafter"/>
</dbReference>
<feature type="disulfide bond" evidence="19">
    <location>
        <begin position="732"/>
        <end position="762"/>
    </location>
</feature>
<dbReference type="InterPro" id="IPR012896">
    <property type="entry name" value="Integrin_bsu_tail"/>
</dbReference>
<dbReference type="Gene3D" id="4.10.1240.30">
    <property type="match status" value="1"/>
</dbReference>
<keyword evidence="14 20" id="KW-0401">Integrin</keyword>
<keyword evidence="16 19" id="KW-1015">Disulfide bond</keyword>
<dbReference type="SMART" id="SM00187">
    <property type="entry name" value="INB"/>
    <property type="match status" value="1"/>
</dbReference>
<dbReference type="EMBL" id="GITU01004923">
    <property type="protein sequence ID" value="MBC1173626.1"/>
    <property type="molecule type" value="Transcribed_RNA"/>
</dbReference>
<dbReference type="PROSITE" id="PS00243">
    <property type="entry name" value="I_EGF_1"/>
    <property type="match status" value="2"/>
</dbReference>
<dbReference type="GO" id="GO:0030016">
    <property type="term" value="C:myofibril"/>
    <property type="evidence" value="ECO:0007669"/>
    <property type="project" value="UniProtKB-ARBA"/>
</dbReference>
<feature type="domain" description="Integrin beta subunit cytoplasmic" evidence="23">
    <location>
        <begin position="815"/>
        <end position="861"/>
    </location>
</feature>
<dbReference type="GO" id="GO:0055002">
    <property type="term" value="P:striated muscle cell development"/>
    <property type="evidence" value="ECO:0007669"/>
    <property type="project" value="UniProtKB-ARBA"/>
</dbReference>
<feature type="disulfide bond" evidence="19">
    <location>
        <begin position="676"/>
        <end position="728"/>
    </location>
</feature>
<dbReference type="Pfam" id="PF18372">
    <property type="entry name" value="I-EGF_1"/>
    <property type="match status" value="1"/>
</dbReference>